<name>A0A6S7ELQ3_9BURK</name>
<dbReference type="NCBIfam" id="TIGR01831">
    <property type="entry name" value="fabG_rel"/>
    <property type="match status" value="1"/>
</dbReference>
<dbReference type="PRINTS" id="PR00081">
    <property type="entry name" value="GDHRDH"/>
</dbReference>
<dbReference type="PRINTS" id="PR00080">
    <property type="entry name" value="SDRFAMILY"/>
</dbReference>
<evidence type="ECO:0000313" key="4">
    <source>
        <dbReference type="EMBL" id="CAB3917617.1"/>
    </source>
</evidence>
<keyword evidence="2 4" id="KW-0560">Oxidoreductase</keyword>
<dbReference type="FunFam" id="3.40.50.720:FF:000173">
    <property type="entry name" value="3-oxoacyl-[acyl-carrier protein] reductase"/>
    <property type="match status" value="1"/>
</dbReference>
<dbReference type="Pfam" id="PF13561">
    <property type="entry name" value="adh_short_C2"/>
    <property type="match status" value="1"/>
</dbReference>
<dbReference type="SMART" id="SM00822">
    <property type="entry name" value="PKS_KR"/>
    <property type="match status" value="1"/>
</dbReference>
<dbReference type="InterPro" id="IPR011285">
    <property type="entry name" value="FabG-rel"/>
</dbReference>
<dbReference type="EC" id="1.1.1.100" evidence="4"/>
<dbReference type="CDD" id="cd05333">
    <property type="entry name" value="BKR_SDR_c"/>
    <property type="match status" value="1"/>
</dbReference>
<dbReference type="NCBIfam" id="NF009466">
    <property type="entry name" value="PRK12826.1-2"/>
    <property type="match status" value="1"/>
</dbReference>
<dbReference type="GO" id="GO:0004316">
    <property type="term" value="F:3-oxoacyl-[acyl-carrier-protein] reductase (NADPH) activity"/>
    <property type="evidence" value="ECO:0007669"/>
    <property type="project" value="UniProtKB-EC"/>
</dbReference>
<evidence type="ECO:0000256" key="2">
    <source>
        <dbReference type="ARBA" id="ARBA00023002"/>
    </source>
</evidence>
<comment type="similarity">
    <text evidence="1">Belongs to the short-chain dehydrogenases/reductases (SDR) family.</text>
</comment>
<reference evidence="4 5" key="1">
    <citation type="submission" date="2020-04" db="EMBL/GenBank/DDBJ databases">
        <authorList>
            <person name="De Canck E."/>
        </authorList>
    </citation>
    <scope>NUCLEOTIDE SEQUENCE [LARGE SCALE GENOMIC DNA]</scope>
    <source>
        <strain evidence="4 5">LMG 1861</strain>
    </source>
</reference>
<dbReference type="InterPro" id="IPR050259">
    <property type="entry name" value="SDR"/>
</dbReference>
<gene>
    <name evidence="4" type="primary">fabG_18</name>
    <name evidence="4" type="ORF">LMG1861_05181</name>
</gene>
<dbReference type="EMBL" id="CADILD010000004">
    <property type="protein sequence ID" value="CAB3917617.1"/>
    <property type="molecule type" value="Genomic_DNA"/>
</dbReference>
<accession>A0A6S7ELQ3</accession>
<dbReference type="InterPro" id="IPR036291">
    <property type="entry name" value="NAD(P)-bd_dom_sf"/>
</dbReference>
<evidence type="ECO:0000256" key="1">
    <source>
        <dbReference type="ARBA" id="ARBA00006484"/>
    </source>
</evidence>
<dbReference type="Proteomes" id="UP000494105">
    <property type="component" value="Unassembled WGS sequence"/>
</dbReference>
<dbReference type="PANTHER" id="PTHR42879:SF2">
    <property type="entry name" value="3-OXOACYL-[ACYL-CARRIER-PROTEIN] REDUCTASE FABG"/>
    <property type="match status" value="1"/>
</dbReference>
<dbReference type="PANTHER" id="PTHR42879">
    <property type="entry name" value="3-OXOACYL-(ACYL-CARRIER-PROTEIN) REDUCTASE"/>
    <property type="match status" value="1"/>
</dbReference>
<sequence length="243" mass="25587">MSAAPILVTGSSRGIGRAIALALADAGHDLVLHCRQQREQAEAVQAEVIARGRQARVLQFDVSDRAQCAAVLQADVEAHGAYYGVVLNAGLTRDGAFPALTADDWDQVMRTNLDGFYNVLSPLAMPMIRRRAPGRVVCMASVSGLVGNRGQVNYSASKAGLIGAAKALAVELAKRQITVNCVAPGLIDTDMIDEHVPVDEILKAVPAQRMGKPEEVAATVAFLMSPGAAYITRQVIAVNGGLC</sequence>
<feature type="domain" description="Ketoreductase" evidence="3">
    <location>
        <begin position="4"/>
        <end position="195"/>
    </location>
</feature>
<dbReference type="AlphaFoldDB" id="A0A6S7ELQ3"/>
<dbReference type="InterPro" id="IPR057326">
    <property type="entry name" value="KR_dom"/>
</dbReference>
<proteinExistence type="inferred from homology"/>
<dbReference type="NCBIfam" id="NF004200">
    <property type="entry name" value="PRK05653.1-5"/>
    <property type="match status" value="1"/>
</dbReference>
<dbReference type="SUPFAM" id="SSF51735">
    <property type="entry name" value="NAD(P)-binding Rossmann-fold domains"/>
    <property type="match status" value="1"/>
</dbReference>
<organism evidence="4 5">
    <name type="scientific">Achromobacter piechaudii</name>
    <dbReference type="NCBI Taxonomy" id="72556"/>
    <lineage>
        <taxon>Bacteria</taxon>
        <taxon>Pseudomonadati</taxon>
        <taxon>Pseudomonadota</taxon>
        <taxon>Betaproteobacteria</taxon>
        <taxon>Burkholderiales</taxon>
        <taxon>Alcaligenaceae</taxon>
        <taxon>Achromobacter</taxon>
    </lineage>
</organism>
<dbReference type="RefSeq" id="WP_050729193.1">
    <property type="nucleotide sequence ID" value="NZ_CADILD010000004.1"/>
</dbReference>
<evidence type="ECO:0000313" key="5">
    <source>
        <dbReference type="Proteomes" id="UP000494105"/>
    </source>
</evidence>
<evidence type="ECO:0000259" key="3">
    <source>
        <dbReference type="SMART" id="SM00822"/>
    </source>
</evidence>
<dbReference type="Gene3D" id="3.40.50.720">
    <property type="entry name" value="NAD(P)-binding Rossmann-like Domain"/>
    <property type="match status" value="1"/>
</dbReference>
<protein>
    <submittedName>
        <fullName evidence="4">3-oxoacyl-[acyl-carrier-protein] reductase FabG</fullName>
        <ecNumber evidence="4">1.1.1.100</ecNumber>
    </submittedName>
</protein>
<dbReference type="InterPro" id="IPR002347">
    <property type="entry name" value="SDR_fam"/>
</dbReference>